<dbReference type="EMBL" id="DWYC01000074">
    <property type="protein sequence ID" value="HJB57553.1"/>
    <property type="molecule type" value="Genomic_DNA"/>
</dbReference>
<dbReference type="GO" id="GO:0016301">
    <property type="term" value="F:kinase activity"/>
    <property type="evidence" value="ECO:0007669"/>
    <property type="project" value="UniProtKB-KW"/>
</dbReference>
<comment type="caution">
    <text evidence="4">The sequence shown here is derived from an EMBL/GenBank/DDBJ whole genome shotgun (WGS) entry which is preliminary data.</text>
</comment>
<dbReference type="AlphaFoldDB" id="A0A9D2S5B6"/>
<reference evidence="4" key="2">
    <citation type="submission" date="2021-04" db="EMBL/GenBank/DDBJ databases">
        <authorList>
            <person name="Gilroy R."/>
        </authorList>
    </citation>
    <scope>NUCLEOTIDE SEQUENCE</scope>
    <source>
        <strain evidence="4">CHK189-11263</strain>
    </source>
</reference>
<gene>
    <name evidence="4" type="ORF">H9714_08380</name>
</gene>
<protein>
    <recommendedName>
        <fullName evidence="3">Histidine kinase domain-containing protein</fullName>
    </recommendedName>
</protein>
<organism evidence="4 5">
    <name type="scientific">Candidatus Flavonifractor intestinipullorum</name>
    <dbReference type="NCBI Taxonomy" id="2838587"/>
    <lineage>
        <taxon>Bacteria</taxon>
        <taxon>Bacillati</taxon>
        <taxon>Bacillota</taxon>
        <taxon>Clostridia</taxon>
        <taxon>Eubacteriales</taxon>
        <taxon>Oscillospiraceae</taxon>
        <taxon>Flavonifractor</taxon>
    </lineage>
</organism>
<evidence type="ECO:0000313" key="4">
    <source>
        <dbReference type="EMBL" id="HJB57553.1"/>
    </source>
</evidence>
<evidence type="ECO:0000256" key="2">
    <source>
        <dbReference type="ARBA" id="ARBA00023012"/>
    </source>
</evidence>
<dbReference type="InterPro" id="IPR036890">
    <property type="entry name" value="HATPase_C_sf"/>
</dbReference>
<keyword evidence="1" id="KW-0418">Kinase</keyword>
<dbReference type="PROSITE" id="PS50109">
    <property type="entry name" value="HIS_KIN"/>
    <property type="match status" value="1"/>
</dbReference>
<evidence type="ECO:0000259" key="3">
    <source>
        <dbReference type="PROSITE" id="PS50109"/>
    </source>
</evidence>
<evidence type="ECO:0000313" key="5">
    <source>
        <dbReference type="Proteomes" id="UP000824208"/>
    </source>
</evidence>
<evidence type="ECO:0000256" key="1">
    <source>
        <dbReference type="ARBA" id="ARBA00022777"/>
    </source>
</evidence>
<dbReference type="Gene3D" id="3.30.565.10">
    <property type="entry name" value="Histidine kinase-like ATPase, C-terminal domain"/>
    <property type="match status" value="1"/>
</dbReference>
<keyword evidence="2" id="KW-0902">Two-component regulatory system</keyword>
<dbReference type="SUPFAM" id="SSF55874">
    <property type="entry name" value="ATPase domain of HSP90 chaperone/DNA topoisomerase II/histidine kinase"/>
    <property type="match status" value="1"/>
</dbReference>
<name>A0A9D2S5B6_9FIRM</name>
<dbReference type="GO" id="GO:0000160">
    <property type="term" value="P:phosphorelay signal transduction system"/>
    <property type="evidence" value="ECO:0007669"/>
    <property type="project" value="UniProtKB-KW"/>
</dbReference>
<accession>A0A9D2S5B6</accession>
<proteinExistence type="predicted"/>
<sequence>MKKDNYELEARMVEQLREQVGNLLAAAQLLTPAIREQEERKYEQYLAILNQGLYRLLRLTEHADLYQRQELARRKELVEVQEFCRTLGAQVEGVSQNLGVAFQWECQGKETAVEADRTLLERLILMLLEDALRAAGRGGRAGLRTAGDENRVRITVWDDGEHTALPGREPPEESPLLWREKRPEVELARAMAAANGGALVYERGEERGMRAVLSFPVARNPEAFHTPRMGYDATGGFQTLLVELSDLLPYQAYLPEELE</sequence>
<dbReference type="Proteomes" id="UP000824208">
    <property type="component" value="Unassembled WGS sequence"/>
</dbReference>
<keyword evidence="1" id="KW-0808">Transferase</keyword>
<feature type="domain" description="Histidine kinase" evidence="3">
    <location>
        <begin position="11"/>
        <end position="219"/>
    </location>
</feature>
<reference evidence="4" key="1">
    <citation type="journal article" date="2021" name="PeerJ">
        <title>Extensive microbial diversity within the chicken gut microbiome revealed by metagenomics and culture.</title>
        <authorList>
            <person name="Gilroy R."/>
            <person name="Ravi A."/>
            <person name="Getino M."/>
            <person name="Pursley I."/>
            <person name="Horton D.L."/>
            <person name="Alikhan N.F."/>
            <person name="Baker D."/>
            <person name="Gharbi K."/>
            <person name="Hall N."/>
            <person name="Watson M."/>
            <person name="Adriaenssens E.M."/>
            <person name="Foster-Nyarko E."/>
            <person name="Jarju S."/>
            <person name="Secka A."/>
            <person name="Antonio M."/>
            <person name="Oren A."/>
            <person name="Chaudhuri R.R."/>
            <person name="La Ragione R."/>
            <person name="Hildebrand F."/>
            <person name="Pallen M.J."/>
        </authorList>
    </citation>
    <scope>NUCLEOTIDE SEQUENCE</scope>
    <source>
        <strain evidence="4">CHK189-11263</strain>
    </source>
</reference>
<dbReference type="InterPro" id="IPR005467">
    <property type="entry name" value="His_kinase_dom"/>
</dbReference>